<dbReference type="SUPFAM" id="SSF56507">
    <property type="entry name" value="Methionine synthase activation domain-like"/>
    <property type="match status" value="1"/>
</dbReference>
<organism evidence="1 2">
    <name type="scientific">Candidatus Anaerostipes excrementavium</name>
    <dbReference type="NCBI Taxonomy" id="2838463"/>
    <lineage>
        <taxon>Bacteria</taxon>
        <taxon>Bacillati</taxon>
        <taxon>Bacillota</taxon>
        <taxon>Clostridia</taxon>
        <taxon>Lachnospirales</taxon>
        <taxon>Lachnospiraceae</taxon>
        <taxon>Anaerostipes</taxon>
    </lineage>
</organism>
<gene>
    <name evidence="1" type="ORF">H9735_04490</name>
</gene>
<sequence>MIRKRMLKYLGYGNGQEPSGEIKKLLEECLEEVKKEACPKAVVRKFHLDHDPLCLRETGDEIAGKQIGELLDGCEECLLIGCTLGISIERTIRRMEKINMTKAVAMDAAASAYLECFCDDYEGKLGIADRTFRACPGYGDFPLEFNQKIAKLLDIPKTLGAAVTASDLLIPQKTMLGIIGIGTTGQKRNCAACVRRKSCSFRKRGERCYEID</sequence>
<dbReference type="Proteomes" id="UP000886721">
    <property type="component" value="Unassembled WGS sequence"/>
</dbReference>
<dbReference type="Gene3D" id="3.40.109.40">
    <property type="match status" value="1"/>
</dbReference>
<dbReference type="GO" id="GO:0008705">
    <property type="term" value="F:methionine synthase activity"/>
    <property type="evidence" value="ECO:0007669"/>
    <property type="project" value="InterPro"/>
</dbReference>
<dbReference type="EMBL" id="DXEM01000014">
    <property type="protein sequence ID" value="HIX67372.1"/>
    <property type="molecule type" value="Genomic_DNA"/>
</dbReference>
<evidence type="ECO:0000313" key="1">
    <source>
        <dbReference type="EMBL" id="HIX67372.1"/>
    </source>
</evidence>
<name>A0A9D1WUY4_9FIRM</name>
<reference evidence="1" key="2">
    <citation type="submission" date="2021-04" db="EMBL/GenBank/DDBJ databases">
        <authorList>
            <person name="Gilroy R."/>
        </authorList>
    </citation>
    <scope>NUCLEOTIDE SEQUENCE</scope>
    <source>
        <strain evidence="1">CHK191-13928</strain>
    </source>
</reference>
<reference evidence="1" key="1">
    <citation type="journal article" date="2021" name="PeerJ">
        <title>Extensive microbial diversity within the chicken gut microbiome revealed by metagenomics and culture.</title>
        <authorList>
            <person name="Gilroy R."/>
            <person name="Ravi A."/>
            <person name="Getino M."/>
            <person name="Pursley I."/>
            <person name="Horton D.L."/>
            <person name="Alikhan N.F."/>
            <person name="Baker D."/>
            <person name="Gharbi K."/>
            <person name="Hall N."/>
            <person name="Watson M."/>
            <person name="Adriaenssens E.M."/>
            <person name="Foster-Nyarko E."/>
            <person name="Jarju S."/>
            <person name="Secka A."/>
            <person name="Antonio M."/>
            <person name="Oren A."/>
            <person name="Chaudhuri R.R."/>
            <person name="La Ragione R."/>
            <person name="Hildebrand F."/>
            <person name="Pallen M.J."/>
        </authorList>
    </citation>
    <scope>NUCLEOTIDE SEQUENCE</scope>
    <source>
        <strain evidence="1">CHK191-13928</strain>
    </source>
</reference>
<evidence type="ECO:0000313" key="2">
    <source>
        <dbReference type="Proteomes" id="UP000886721"/>
    </source>
</evidence>
<comment type="caution">
    <text evidence="1">The sequence shown here is derived from an EMBL/GenBank/DDBJ whole genome shotgun (WGS) entry which is preliminary data.</text>
</comment>
<protein>
    <submittedName>
        <fullName evidence="1">Vitamin B12 dependent methionine synthase, activation domain protein</fullName>
    </submittedName>
</protein>
<proteinExistence type="predicted"/>
<accession>A0A9D1WUY4</accession>
<dbReference type="InterPro" id="IPR037010">
    <property type="entry name" value="VitB12-dep_Met_synth_activ_sf"/>
</dbReference>
<dbReference type="AlphaFoldDB" id="A0A9D1WUY4"/>